<dbReference type="RefSeq" id="WP_358130695.1">
    <property type="nucleotide sequence ID" value="NZ_JBFALK010000003.1"/>
</dbReference>
<organism evidence="1 2">
    <name type="scientific">Microtetraspora glauca</name>
    <dbReference type="NCBI Taxonomy" id="1996"/>
    <lineage>
        <taxon>Bacteria</taxon>
        <taxon>Bacillati</taxon>
        <taxon>Actinomycetota</taxon>
        <taxon>Actinomycetes</taxon>
        <taxon>Streptosporangiales</taxon>
        <taxon>Streptosporangiaceae</taxon>
        <taxon>Microtetraspora</taxon>
    </lineage>
</organism>
<evidence type="ECO:0000313" key="2">
    <source>
        <dbReference type="Proteomes" id="UP001551675"/>
    </source>
</evidence>
<dbReference type="EMBL" id="JBFALK010000003">
    <property type="protein sequence ID" value="MEV0968238.1"/>
    <property type="molecule type" value="Genomic_DNA"/>
</dbReference>
<protein>
    <submittedName>
        <fullName evidence="1">Uncharacterized protein</fullName>
    </submittedName>
</protein>
<dbReference type="Proteomes" id="UP001551675">
    <property type="component" value="Unassembled WGS sequence"/>
</dbReference>
<evidence type="ECO:0000313" key="1">
    <source>
        <dbReference type="EMBL" id="MEV0968238.1"/>
    </source>
</evidence>
<comment type="caution">
    <text evidence="1">The sequence shown here is derived from an EMBL/GenBank/DDBJ whole genome shotgun (WGS) entry which is preliminary data.</text>
</comment>
<gene>
    <name evidence="1" type="ORF">AB0I59_06355</name>
</gene>
<reference evidence="1 2" key="1">
    <citation type="submission" date="2024-06" db="EMBL/GenBank/DDBJ databases">
        <title>The Natural Products Discovery Center: Release of the First 8490 Sequenced Strains for Exploring Actinobacteria Biosynthetic Diversity.</title>
        <authorList>
            <person name="Kalkreuter E."/>
            <person name="Kautsar S.A."/>
            <person name="Yang D."/>
            <person name="Bader C.D."/>
            <person name="Teijaro C.N."/>
            <person name="Fluegel L."/>
            <person name="Davis C.M."/>
            <person name="Simpson J.R."/>
            <person name="Lauterbach L."/>
            <person name="Steele A.D."/>
            <person name="Gui C."/>
            <person name="Meng S."/>
            <person name="Li G."/>
            <person name="Viehrig K."/>
            <person name="Ye F."/>
            <person name="Su P."/>
            <person name="Kiefer A.F."/>
            <person name="Nichols A."/>
            <person name="Cepeda A.J."/>
            <person name="Yan W."/>
            <person name="Fan B."/>
            <person name="Jiang Y."/>
            <person name="Adhikari A."/>
            <person name="Zheng C.-J."/>
            <person name="Schuster L."/>
            <person name="Cowan T.M."/>
            <person name="Smanski M.J."/>
            <person name="Chevrette M.G."/>
            <person name="De Carvalho L.P.S."/>
            <person name="Shen B."/>
        </authorList>
    </citation>
    <scope>NUCLEOTIDE SEQUENCE [LARGE SCALE GENOMIC DNA]</scope>
    <source>
        <strain evidence="1 2">NPDC050100</strain>
    </source>
</reference>
<accession>A0ABV3G9C4</accession>
<sequence>MKPNRRHAAFLAALTKGKVSITPIDADWTADPATYAATYARLAGLR</sequence>
<keyword evidence="2" id="KW-1185">Reference proteome</keyword>
<proteinExistence type="predicted"/>
<name>A0ABV3G9C4_MICGL</name>